<dbReference type="RefSeq" id="WP_343794175.1">
    <property type="nucleotide sequence ID" value="NZ_BAAAGA010000005.1"/>
</dbReference>
<reference evidence="2" key="1">
    <citation type="journal article" date="2019" name="Int. J. Syst. Evol. Microbiol.">
        <title>The Global Catalogue of Microorganisms (GCM) 10K type strain sequencing project: providing services to taxonomists for standard genome sequencing and annotation.</title>
        <authorList>
            <consortium name="The Broad Institute Genomics Platform"/>
            <consortium name="The Broad Institute Genome Sequencing Center for Infectious Disease"/>
            <person name="Wu L."/>
            <person name="Ma J."/>
        </authorList>
    </citation>
    <scope>NUCLEOTIDE SEQUENCE [LARGE SCALE GENOMIC DNA]</scope>
    <source>
        <strain evidence="2">JCM 12928</strain>
    </source>
</reference>
<gene>
    <name evidence="1" type="ORF">GCM10009422_24500</name>
</gene>
<sequence length="42" mass="4607">MKDMTLKALFVIGGAVLAVSAICVVSIPVVYCFSEGFTRWPW</sequence>
<evidence type="ECO:0000313" key="1">
    <source>
        <dbReference type="EMBL" id="GAA0626720.1"/>
    </source>
</evidence>
<dbReference type="Proteomes" id="UP001501352">
    <property type="component" value="Unassembled WGS sequence"/>
</dbReference>
<protein>
    <submittedName>
        <fullName evidence="1">Uncharacterized protein</fullName>
    </submittedName>
</protein>
<name>A0ABP3S9M6_9CAUL</name>
<proteinExistence type="predicted"/>
<evidence type="ECO:0000313" key="2">
    <source>
        <dbReference type="Proteomes" id="UP001501352"/>
    </source>
</evidence>
<dbReference type="EMBL" id="BAAAGA010000005">
    <property type="protein sequence ID" value="GAA0626720.1"/>
    <property type="molecule type" value="Genomic_DNA"/>
</dbReference>
<accession>A0ABP3S9M6</accession>
<comment type="caution">
    <text evidence="1">The sequence shown here is derived from an EMBL/GenBank/DDBJ whole genome shotgun (WGS) entry which is preliminary data.</text>
</comment>
<keyword evidence="2" id="KW-1185">Reference proteome</keyword>
<organism evidence="1 2">
    <name type="scientific">Brevundimonas kwangchunensis</name>
    <dbReference type="NCBI Taxonomy" id="322163"/>
    <lineage>
        <taxon>Bacteria</taxon>
        <taxon>Pseudomonadati</taxon>
        <taxon>Pseudomonadota</taxon>
        <taxon>Alphaproteobacteria</taxon>
        <taxon>Caulobacterales</taxon>
        <taxon>Caulobacteraceae</taxon>
        <taxon>Brevundimonas</taxon>
    </lineage>
</organism>